<dbReference type="GO" id="GO:0045493">
    <property type="term" value="P:xylan catabolic process"/>
    <property type="evidence" value="ECO:0007669"/>
    <property type="project" value="UniProtKB-KW"/>
</dbReference>
<keyword evidence="5 8" id="KW-0326">Glycosidase</keyword>
<dbReference type="CDD" id="cd08983">
    <property type="entry name" value="GH43_Bt3655-like"/>
    <property type="match status" value="1"/>
</dbReference>
<name>A0AAE3J7W5_9FIRM</name>
<evidence type="ECO:0000313" key="10">
    <source>
        <dbReference type="Proteomes" id="UP001197875"/>
    </source>
</evidence>
<dbReference type="InterPro" id="IPR052176">
    <property type="entry name" value="Glycosyl_Hydrlase_43_Enz"/>
</dbReference>
<evidence type="ECO:0000256" key="6">
    <source>
        <dbReference type="PIRSR" id="PIRSR606710-1"/>
    </source>
</evidence>
<dbReference type="Pfam" id="PF04616">
    <property type="entry name" value="Glyco_hydro_43"/>
    <property type="match status" value="2"/>
</dbReference>
<dbReference type="RefSeq" id="WP_227616195.1">
    <property type="nucleotide sequence ID" value="NZ_JAJEPR010000045.1"/>
</dbReference>
<evidence type="ECO:0000256" key="3">
    <source>
        <dbReference type="ARBA" id="ARBA00022801"/>
    </source>
</evidence>
<evidence type="ECO:0000256" key="1">
    <source>
        <dbReference type="ARBA" id="ARBA00009865"/>
    </source>
</evidence>
<keyword evidence="3 8" id="KW-0378">Hydrolase</keyword>
<feature type="active site" description="Proton donor" evidence="6">
    <location>
        <position position="484"/>
    </location>
</feature>
<dbReference type="SUPFAM" id="SSF75005">
    <property type="entry name" value="Arabinanase/levansucrase/invertase"/>
    <property type="match status" value="3"/>
</dbReference>
<evidence type="ECO:0000256" key="4">
    <source>
        <dbReference type="ARBA" id="ARBA00023277"/>
    </source>
</evidence>
<accession>A0AAE3J7W5</accession>
<organism evidence="9 10">
    <name type="scientific">Fusicatenibacter faecihominis</name>
    <dbReference type="NCBI Taxonomy" id="2881276"/>
    <lineage>
        <taxon>Bacteria</taxon>
        <taxon>Bacillati</taxon>
        <taxon>Bacillota</taxon>
        <taxon>Clostridia</taxon>
        <taxon>Lachnospirales</taxon>
        <taxon>Lachnospiraceae</taxon>
        <taxon>Fusicatenibacter</taxon>
    </lineage>
</organism>
<evidence type="ECO:0000256" key="7">
    <source>
        <dbReference type="PIRSR" id="PIRSR606710-2"/>
    </source>
</evidence>
<dbReference type="PANTHER" id="PTHR43772">
    <property type="entry name" value="ENDO-1,4-BETA-XYLANASE"/>
    <property type="match status" value="1"/>
</dbReference>
<dbReference type="GO" id="GO:0004553">
    <property type="term" value="F:hydrolase activity, hydrolyzing O-glycosyl compounds"/>
    <property type="evidence" value="ECO:0007669"/>
    <property type="project" value="InterPro"/>
</dbReference>
<feature type="active site" description="Proton acceptor" evidence="6">
    <location>
        <position position="311"/>
    </location>
</feature>
<dbReference type="Gene3D" id="2.115.10.20">
    <property type="entry name" value="Glycosyl hydrolase domain, family 43"/>
    <property type="match status" value="2"/>
</dbReference>
<evidence type="ECO:0000313" key="9">
    <source>
        <dbReference type="EMBL" id="MCC2191277.1"/>
    </source>
</evidence>
<gene>
    <name evidence="9" type="ORF">LKD71_16025</name>
</gene>
<dbReference type="PANTHER" id="PTHR43772:SF2">
    <property type="entry name" value="PUTATIVE (AFU_ORTHOLOGUE AFUA_2G04480)-RELATED"/>
    <property type="match status" value="1"/>
</dbReference>
<dbReference type="InterPro" id="IPR023296">
    <property type="entry name" value="Glyco_hydro_beta-prop_sf"/>
</dbReference>
<feature type="site" description="Important for catalytic activity, responsible for pKa modulation of the active site Glu and correct orientation of both the proton donor and substrate" evidence="7">
    <location>
        <position position="437"/>
    </location>
</feature>
<dbReference type="AlphaFoldDB" id="A0AAE3J7W5"/>
<dbReference type="CDD" id="cd18828">
    <property type="entry name" value="GH43_BT3675-like"/>
    <property type="match status" value="1"/>
</dbReference>
<protein>
    <submittedName>
        <fullName evidence="9">Family 43 glycosylhydrolase</fullName>
    </submittedName>
</protein>
<sequence length="599" mass="68351">MAGYLFVHFTGEQQYGEQIYFSISRDGLHWKDLNGHRPVLYSDIGEKGARDPFCVRDEKNGKIYLFATDLRIEEGKSWETAIFRGSRDMIVWESEDLVHWSEARAVTVGRENAGSVWAPEAVYVPEKEAFLVFWASHINTPDGKGGKFQIDCAWTKDFVDFTAPEKFMEREKDVIDTTMIQAEGRWYRFTMNDVTKRVCMEWASDPKGPYEEIKSETLTKLSGVEGPEIYRLPDGRYCLIADRFMTDGGYLPLVSADLAGGKFEILTESAYDMGSTKKRHGGILPITDEEYERLEKNFDRINPILPGLFADPDIAVFDGKYYIYPTSDGYDNWSGSRFYVFSSEDGIHFKKGPLLLDVATEQVSWATGYAWAPCIARKGDTWYFYFCAKDQNGESCIGMAWAKHPEGPFTACEKPFITMPLAREWGLKMGYGGQTIDPSIYQEGEEFYLLFGNGHPAIGKLNENMDGLIPGTIQNLEGLFDFREAVSVKKRGGLYHFTWSCDDTGSEDYHINYGTSRELYGPVEYQYAILMKEPERDIYGTGHHSIVQLPGSDCWKIAYHRFGTPTERYPEGKGFHRETCIADLTFDENGLMEKVKMWD</sequence>
<comment type="similarity">
    <text evidence="1 8">Belongs to the glycosyl hydrolase 43 family.</text>
</comment>
<dbReference type="Proteomes" id="UP001197875">
    <property type="component" value="Unassembled WGS sequence"/>
</dbReference>
<dbReference type="EMBL" id="JAJEPR010000045">
    <property type="protein sequence ID" value="MCC2191277.1"/>
    <property type="molecule type" value="Genomic_DNA"/>
</dbReference>
<keyword evidence="4" id="KW-0119">Carbohydrate metabolism</keyword>
<evidence type="ECO:0000256" key="8">
    <source>
        <dbReference type="RuleBase" id="RU361187"/>
    </source>
</evidence>
<keyword evidence="10" id="KW-1185">Reference proteome</keyword>
<evidence type="ECO:0000256" key="5">
    <source>
        <dbReference type="ARBA" id="ARBA00023295"/>
    </source>
</evidence>
<comment type="caution">
    <text evidence="9">The sequence shown here is derived from an EMBL/GenBank/DDBJ whole genome shotgun (WGS) entry which is preliminary data.</text>
</comment>
<reference evidence="9 10" key="1">
    <citation type="submission" date="2021-10" db="EMBL/GenBank/DDBJ databases">
        <title>Anaerobic single-cell dispensing facilitates the cultivation of human gut bacteria.</title>
        <authorList>
            <person name="Afrizal A."/>
        </authorList>
    </citation>
    <scope>NUCLEOTIDE SEQUENCE [LARGE SCALE GENOMIC DNA]</scope>
    <source>
        <strain evidence="9 10">CLA-AA-H277</strain>
    </source>
</reference>
<proteinExistence type="inferred from homology"/>
<keyword evidence="2" id="KW-0858">Xylan degradation</keyword>
<dbReference type="InterPro" id="IPR006710">
    <property type="entry name" value="Glyco_hydro_43"/>
</dbReference>
<keyword evidence="2" id="KW-0624">Polysaccharide degradation</keyword>
<evidence type="ECO:0000256" key="2">
    <source>
        <dbReference type="ARBA" id="ARBA00022651"/>
    </source>
</evidence>